<reference evidence="12" key="1">
    <citation type="submission" date="2025-08" db="UniProtKB">
        <authorList>
            <consortium name="RefSeq"/>
        </authorList>
    </citation>
    <scope>IDENTIFICATION</scope>
</reference>
<feature type="transmembrane region" description="Helical" evidence="10">
    <location>
        <begin position="52"/>
        <end position="76"/>
    </location>
</feature>
<sequence length="371" mass="42643">MKDIDDLWCDMKRKRSKLSFESVNKINILLMKIAGLLAFESRSINSIGTTTIIIYAHFSIVFIICMYISTALMNAYRRIMNFERSNIATLLVESEKLWGKLQEAEKPIISCLFLTKHLRGFVRTIGTISICYLGFNFSWSAMCITITQFHGTTNDTSAAVRRELPYSFALDLQDSPSYEIMFIVQIITSFGYTLVVAGFDMAPPYFIMTAAAHFKMLCSRFEEMQKQDRLRRADEAIEDVITCIAYHQMIDRFCKDISKITESFFMVQLLSSTYNLSILLYAIITDNQNNFQLLPVVGLQTLQLFSCHWISEILRSESKRLIKSTFIVPSMFERNMKLSKIIQIVILKSQNPVQLRAGGYINLSLECFGEL</sequence>
<evidence type="ECO:0000256" key="9">
    <source>
        <dbReference type="ARBA" id="ARBA00023224"/>
    </source>
</evidence>
<feature type="transmembrane region" description="Helical" evidence="10">
    <location>
        <begin position="264"/>
        <end position="284"/>
    </location>
</feature>
<comment type="caution">
    <text evidence="10">Lacks conserved residue(s) required for the propagation of feature annotation.</text>
</comment>
<dbReference type="InterPro" id="IPR004117">
    <property type="entry name" value="7tm6_olfct_rcpt"/>
</dbReference>
<evidence type="ECO:0000256" key="2">
    <source>
        <dbReference type="ARBA" id="ARBA00022475"/>
    </source>
</evidence>
<keyword evidence="7 10" id="KW-0472">Membrane</keyword>
<comment type="similarity">
    <text evidence="10">Belongs to the insect chemoreceptor superfamily. Heteromeric odorant receptor channel (TC 1.A.69) family.</text>
</comment>
<dbReference type="RefSeq" id="XP_011493793.1">
    <property type="nucleotide sequence ID" value="XM_011495491.1"/>
</dbReference>
<organism evidence="11 12">
    <name type="scientific">Ceratosolen solmsi marchali</name>
    <dbReference type="NCBI Taxonomy" id="326594"/>
    <lineage>
        <taxon>Eukaryota</taxon>
        <taxon>Metazoa</taxon>
        <taxon>Ecdysozoa</taxon>
        <taxon>Arthropoda</taxon>
        <taxon>Hexapoda</taxon>
        <taxon>Insecta</taxon>
        <taxon>Pterygota</taxon>
        <taxon>Neoptera</taxon>
        <taxon>Endopterygota</taxon>
        <taxon>Hymenoptera</taxon>
        <taxon>Apocrita</taxon>
        <taxon>Proctotrupomorpha</taxon>
        <taxon>Chalcidoidea</taxon>
        <taxon>Agaonidae</taxon>
        <taxon>Agaoninae</taxon>
        <taxon>Ceratosolen</taxon>
    </lineage>
</organism>
<dbReference type="PANTHER" id="PTHR21137:SF35">
    <property type="entry name" value="ODORANT RECEPTOR 19A-RELATED"/>
    <property type="match status" value="1"/>
</dbReference>
<evidence type="ECO:0000256" key="7">
    <source>
        <dbReference type="ARBA" id="ARBA00023136"/>
    </source>
</evidence>
<keyword evidence="11" id="KW-1185">Reference proteome</keyword>
<dbReference type="GO" id="GO:0004984">
    <property type="term" value="F:olfactory receptor activity"/>
    <property type="evidence" value="ECO:0007669"/>
    <property type="project" value="InterPro"/>
</dbReference>
<evidence type="ECO:0000256" key="4">
    <source>
        <dbReference type="ARBA" id="ARBA00022692"/>
    </source>
</evidence>
<gene>
    <name evidence="12" type="primary">LOC105359016</name>
</gene>
<dbReference type="Proteomes" id="UP000695007">
    <property type="component" value="Unplaced"/>
</dbReference>
<evidence type="ECO:0000256" key="5">
    <source>
        <dbReference type="ARBA" id="ARBA00022725"/>
    </source>
</evidence>
<evidence type="ECO:0000313" key="11">
    <source>
        <dbReference type="Proteomes" id="UP000695007"/>
    </source>
</evidence>
<comment type="subcellular location">
    <subcellularLocation>
        <location evidence="1 10">Cell membrane</location>
        <topology evidence="1 10">Multi-pass membrane protein</topology>
    </subcellularLocation>
</comment>
<keyword evidence="6 10" id="KW-1133">Transmembrane helix</keyword>
<keyword evidence="2" id="KW-1003">Cell membrane</keyword>
<feature type="transmembrane region" description="Helical" evidence="10">
    <location>
        <begin position="22"/>
        <end position="40"/>
    </location>
</feature>
<proteinExistence type="inferred from homology"/>
<dbReference type="GeneID" id="105359016"/>
<dbReference type="PANTHER" id="PTHR21137">
    <property type="entry name" value="ODORANT RECEPTOR"/>
    <property type="match status" value="1"/>
</dbReference>
<evidence type="ECO:0000256" key="1">
    <source>
        <dbReference type="ARBA" id="ARBA00004651"/>
    </source>
</evidence>
<dbReference type="GO" id="GO:0005886">
    <property type="term" value="C:plasma membrane"/>
    <property type="evidence" value="ECO:0007669"/>
    <property type="project" value="UniProtKB-SubCell"/>
</dbReference>
<dbReference type="Pfam" id="PF02949">
    <property type="entry name" value="7tm_6"/>
    <property type="match status" value="1"/>
</dbReference>
<evidence type="ECO:0000256" key="8">
    <source>
        <dbReference type="ARBA" id="ARBA00023170"/>
    </source>
</evidence>
<keyword evidence="9 10" id="KW-0807">Transducer</keyword>
<evidence type="ECO:0000256" key="6">
    <source>
        <dbReference type="ARBA" id="ARBA00022989"/>
    </source>
</evidence>
<keyword evidence="3 10" id="KW-0716">Sensory transduction</keyword>
<keyword evidence="4 10" id="KW-0812">Transmembrane</keyword>
<evidence type="ECO:0000313" key="12">
    <source>
        <dbReference type="RefSeq" id="XP_011493793.1"/>
    </source>
</evidence>
<evidence type="ECO:0000256" key="3">
    <source>
        <dbReference type="ARBA" id="ARBA00022606"/>
    </source>
</evidence>
<feature type="transmembrane region" description="Helical" evidence="10">
    <location>
        <begin position="180"/>
        <end position="199"/>
    </location>
</feature>
<dbReference type="GO" id="GO:0005549">
    <property type="term" value="F:odorant binding"/>
    <property type="evidence" value="ECO:0007669"/>
    <property type="project" value="InterPro"/>
</dbReference>
<keyword evidence="5 10" id="KW-0552">Olfaction</keyword>
<name>A0AAJ6VK07_9HYME</name>
<dbReference type="GO" id="GO:0007165">
    <property type="term" value="P:signal transduction"/>
    <property type="evidence" value="ECO:0007669"/>
    <property type="project" value="UniProtKB-KW"/>
</dbReference>
<evidence type="ECO:0000256" key="10">
    <source>
        <dbReference type="RuleBase" id="RU351113"/>
    </source>
</evidence>
<protein>
    <recommendedName>
        <fullName evidence="10">Odorant receptor</fullName>
    </recommendedName>
</protein>
<accession>A0AAJ6VK07</accession>
<keyword evidence="8 10" id="KW-0675">Receptor</keyword>
<dbReference type="AlphaFoldDB" id="A0AAJ6VK07"/>
<dbReference type="KEGG" id="csol:105359016"/>